<feature type="transmembrane region" description="Helical" evidence="7">
    <location>
        <begin position="55"/>
        <end position="77"/>
    </location>
</feature>
<keyword evidence="6" id="KW-0503">Monooxygenase</keyword>
<evidence type="ECO:0000256" key="1">
    <source>
        <dbReference type="ARBA" id="ARBA00010617"/>
    </source>
</evidence>
<sequence length="500" mass="56710">MCCCLMQVSYCPCFFCSLSSFSFISRVFFSLNKFLASTNKSVGFCHILFVSKKKMVPYLLLILISGIFPLTVVYIALVRKRQNPEKSTTRKAPEPAGAWPIIGHLHLLARADQLIHHTLGEMADKYGSVFNVRLGSHRILVVADREAAKECFTTNDKILSSRPTTTATKHMCYNHAVFGFAPYSSHWREMRKIVMLEFLSNRRLDMLIRLLADEVDKRVKKIYGLWSDNNGLPLLVNLNQLFEDLFISVVAQLVVGKAAIVGDTRWYKQVIGRFLHFMGVFVVSDALPFLWWLDLQGRETAIKMTGKDLDAILGGWLQEHRRIRVSGQVKADSDQDFMDLMLTLEEKGQLSGFPYDSDTSIKSTCLALIAGGGETSSHTLSWAISLLLNNPPTLKKVQEELNLHVGDKRQVKEEDIKNLVYFKATVKETLRLYPVSPVTHRVAIEDCVVGGYHVPAGSRLAINIWKIQRDPKFWPNPQFSNQRDFSQAMRTLMLEDNISS</sequence>
<comment type="similarity">
    <text evidence="1">Belongs to the cytochrome P450 family.</text>
</comment>
<evidence type="ECO:0000313" key="8">
    <source>
        <dbReference type="EMBL" id="KAJ8771550.1"/>
    </source>
</evidence>
<keyword evidence="7" id="KW-1133">Transmembrane helix</keyword>
<evidence type="ECO:0008006" key="10">
    <source>
        <dbReference type="Google" id="ProtNLM"/>
    </source>
</evidence>
<dbReference type="GO" id="GO:0016705">
    <property type="term" value="F:oxidoreductase activity, acting on paired donors, with incorporation or reduction of molecular oxygen"/>
    <property type="evidence" value="ECO:0007669"/>
    <property type="project" value="InterPro"/>
</dbReference>
<dbReference type="FunFam" id="1.10.630.10:FF:000026">
    <property type="entry name" value="Cytochrome P450 82C4"/>
    <property type="match status" value="1"/>
</dbReference>
<evidence type="ECO:0000313" key="9">
    <source>
        <dbReference type="Proteomes" id="UP001159364"/>
    </source>
</evidence>
<evidence type="ECO:0000256" key="6">
    <source>
        <dbReference type="ARBA" id="ARBA00023033"/>
    </source>
</evidence>
<evidence type="ECO:0000256" key="3">
    <source>
        <dbReference type="ARBA" id="ARBA00022723"/>
    </source>
</evidence>
<dbReference type="Gene3D" id="1.10.630.10">
    <property type="entry name" value="Cytochrome P450"/>
    <property type="match status" value="1"/>
</dbReference>
<keyword evidence="3" id="KW-0479">Metal-binding</keyword>
<dbReference type="InterPro" id="IPR050651">
    <property type="entry name" value="Plant_Cytochrome_P450_Monoox"/>
</dbReference>
<evidence type="ECO:0000256" key="2">
    <source>
        <dbReference type="ARBA" id="ARBA00022617"/>
    </source>
</evidence>
<dbReference type="GO" id="GO:0005506">
    <property type="term" value="F:iron ion binding"/>
    <property type="evidence" value="ECO:0007669"/>
    <property type="project" value="InterPro"/>
</dbReference>
<dbReference type="GO" id="GO:0004497">
    <property type="term" value="F:monooxygenase activity"/>
    <property type="evidence" value="ECO:0007669"/>
    <property type="project" value="UniProtKB-KW"/>
</dbReference>
<comment type="caution">
    <text evidence="8">The sequence shown here is derived from an EMBL/GenBank/DDBJ whole genome shotgun (WGS) entry which is preliminary data.</text>
</comment>
<dbReference type="InterPro" id="IPR036396">
    <property type="entry name" value="Cyt_P450_sf"/>
</dbReference>
<evidence type="ECO:0000256" key="4">
    <source>
        <dbReference type="ARBA" id="ARBA00023002"/>
    </source>
</evidence>
<keyword evidence="7" id="KW-0812">Transmembrane</keyword>
<organism evidence="8 9">
    <name type="scientific">Erythroxylum novogranatense</name>
    <dbReference type="NCBI Taxonomy" id="1862640"/>
    <lineage>
        <taxon>Eukaryota</taxon>
        <taxon>Viridiplantae</taxon>
        <taxon>Streptophyta</taxon>
        <taxon>Embryophyta</taxon>
        <taxon>Tracheophyta</taxon>
        <taxon>Spermatophyta</taxon>
        <taxon>Magnoliopsida</taxon>
        <taxon>eudicotyledons</taxon>
        <taxon>Gunneridae</taxon>
        <taxon>Pentapetalae</taxon>
        <taxon>rosids</taxon>
        <taxon>fabids</taxon>
        <taxon>Malpighiales</taxon>
        <taxon>Erythroxylaceae</taxon>
        <taxon>Erythroxylum</taxon>
    </lineage>
</organism>
<keyword evidence="5" id="KW-0408">Iron</keyword>
<feature type="transmembrane region" description="Helical" evidence="7">
    <location>
        <begin position="12"/>
        <end position="35"/>
    </location>
</feature>
<gene>
    <name evidence="8" type="ORF">K2173_026727</name>
</gene>
<name>A0AAV8TX48_9ROSI</name>
<dbReference type="PANTHER" id="PTHR47947:SF19">
    <property type="entry name" value="CYTOCHROME P450 82C3-RELATED"/>
    <property type="match status" value="1"/>
</dbReference>
<keyword evidence="7" id="KW-0472">Membrane</keyword>
<accession>A0AAV8TX48</accession>
<evidence type="ECO:0000256" key="5">
    <source>
        <dbReference type="ARBA" id="ARBA00023004"/>
    </source>
</evidence>
<dbReference type="InterPro" id="IPR001128">
    <property type="entry name" value="Cyt_P450"/>
</dbReference>
<keyword evidence="4" id="KW-0560">Oxidoreductase</keyword>
<keyword evidence="9" id="KW-1185">Reference proteome</keyword>
<dbReference type="Proteomes" id="UP001159364">
    <property type="component" value="Linkage Group LG02"/>
</dbReference>
<dbReference type="EMBL" id="JAIWQS010000002">
    <property type="protein sequence ID" value="KAJ8771550.1"/>
    <property type="molecule type" value="Genomic_DNA"/>
</dbReference>
<dbReference type="SUPFAM" id="SSF48264">
    <property type="entry name" value="Cytochrome P450"/>
    <property type="match status" value="1"/>
</dbReference>
<dbReference type="PANTHER" id="PTHR47947">
    <property type="entry name" value="CYTOCHROME P450 82C3-RELATED"/>
    <property type="match status" value="1"/>
</dbReference>
<dbReference type="PRINTS" id="PR00463">
    <property type="entry name" value="EP450I"/>
</dbReference>
<dbReference type="GO" id="GO:0020037">
    <property type="term" value="F:heme binding"/>
    <property type="evidence" value="ECO:0007669"/>
    <property type="project" value="InterPro"/>
</dbReference>
<feature type="transmembrane region" description="Helical" evidence="7">
    <location>
        <begin position="274"/>
        <end position="293"/>
    </location>
</feature>
<evidence type="ECO:0000256" key="7">
    <source>
        <dbReference type="SAM" id="Phobius"/>
    </source>
</evidence>
<reference evidence="8 9" key="1">
    <citation type="submission" date="2021-09" db="EMBL/GenBank/DDBJ databases">
        <title>Genomic insights and catalytic innovation underlie evolution of tropane alkaloids biosynthesis.</title>
        <authorList>
            <person name="Wang Y.-J."/>
            <person name="Tian T."/>
            <person name="Huang J.-P."/>
            <person name="Huang S.-X."/>
        </authorList>
    </citation>
    <scope>NUCLEOTIDE SEQUENCE [LARGE SCALE GENOMIC DNA]</scope>
    <source>
        <strain evidence="8">KIB-2018</strain>
        <tissue evidence="8">Leaf</tissue>
    </source>
</reference>
<dbReference type="PRINTS" id="PR00385">
    <property type="entry name" value="P450"/>
</dbReference>
<dbReference type="Pfam" id="PF00067">
    <property type="entry name" value="p450"/>
    <property type="match status" value="1"/>
</dbReference>
<keyword evidence="2" id="KW-0349">Heme</keyword>
<protein>
    <recommendedName>
        <fullName evidence="10">Cytochrome P450</fullName>
    </recommendedName>
</protein>
<dbReference type="InterPro" id="IPR002401">
    <property type="entry name" value="Cyt_P450_E_grp-I"/>
</dbReference>
<dbReference type="AlphaFoldDB" id="A0AAV8TX48"/>
<proteinExistence type="inferred from homology"/>